<dbReference type="Proteomes" id="UP000094056">
    <property type="component" value="Unassembled WGS sequence"/>
</dbReference>
<gene>
    <name evidence="1" type="ORF">SCARUB_03083</name>
</gene>
<reference evidence="1 2" key="1">
    <citation type="submission" date="2016-07" db="EMBL/GenBank/DDBJ databases">
        <title>Draft genome of Scalindua rubra, obtained from a brine-seawater interface in the Red Sea, sheds light on salt adaptation in anammox bacteria.</title>
        <authorList>
            <person name="Speth D.R."/>
            <person name="Lagkouvardos I."/>
            <person name="Wang Y."/>
            <person name="Qian P.-Y."/>
            <person name="Dutilh B.E."/>
            <person name="Jetten M.S."/>
        </authorList>
    </citation>
    <scope>NUCLEOTIDE SEQUENCE [LARGE SCALE GENOMIC DNA]</scope>
    <source>
        <strain evidence="1">BSI-1</strain>
    </source>
</reference>
<dbReference type="EMBL" id="MAYW01000094">
    <property type="protein sequence ID" value="ODS31797.1"/>
    <property type="molecule type" value="Genomic_DNA"/>
</dbReference>
<protein>
    <submittedName>
        <fullName evidence="1">Uncharacterized protein</fullName>
    </submittedName>
</protein>
<evidence type="ECO:0000313" key="1">
    <source>
        <dbReference type="EMBL" id="ODS31797.1"/>
    </source>
</evidence>
<proteinExistence type="predicted"/>
<evidence type="ECO:0000313" key="2">
    <source>
        <dbReference type="Proteomes" id="UP000094056"/>
    </source>
</evidence>
<comment type="caution">
    <text evidence="1">The sequence shown here is derived from an EMBL/GenBank/DDBJ whole genome shotgun (WGS) entry which is preliminary data.</text>
</comment>
<accession>A0A1E3X845</accession>
<dbReference type="AlphaFoldDB" id="A0A1E3X845"/>
<organism evidence="1 2">
    <name type="scientific">Candidatus Scalindua rubra</name>
    <dbReference type="NCBI Taxonomy" id="1872076"/>
    <lineage>
        <taxon>Bacteria</taxon>
        <taxon>Pseudomonadati</taxon>
        <taxon>Planctomycetota</taxon>
        <taxon>Candidatus Brocadiia</taxon>
        <taxon>Candidatus Brocadiales</taxon>
        <taxon>Candidatus Scalinduaceae</taxon>
        <taxon>Candidatus Scalindua</taxon>
    </lineage>
</organism>
<sequence>MPTGSVKRPEIAAKAIAYLLLNLKSIPENIEKLATIIAMVAQNLLIVRQKFQHTMLQSTSKIVIE</sequence>
<name>A0A1E3X845_9BACT</name>